<protein>
    <submittedName>
        <fullName evidence="1">Uncharacterized protein</fullName>
    </submittedName>
</protein>
<name>A0A3P5ZBT5_BRACM</name>
<sequence length="76" mass="9146">MENFGQEVHHLLPYLVWGRTLLNIKQKMQAKRRMVWRTNHPNPFLRMLLTIPVKSLVKSLLVLWKLDLLMILSQRL</sequence>
<gene>
    <name evidence="1" type="ORF">BRAA05T20084Z</name>
</gene>
<evidence type="ECO:0000313" key="1">
    <source>
        <dbReference type="EMBL" id="VDC70370.1"/>
    </source>
</evidence>
<dbReference type="EMBL" id="LR031570">
    <property type="protein sequence ID" value="VDC70370.1"/>
    <property type="molecule type" value="Genomic_DNA"/>
</dbReference>
<accession>A0A3P5ZBT5</accession>
<proteinExistence type="predicted"/>
<organism evidence="1">
    <name type="scientific">Brassica campestris</name>
    <name type="common">Field mustard</name>
    <dbReference type="NCBI Taxonomy" id="3711"/>
    <lineage>
        <taxon>Eukaryota</taxon>
        <taxon>Viridiplantae</taxon>
        <taxon>Streptophyta</taxon>
        <taxon>Embryophyta</taxon>
        <taxon>Tracheophyta</taxon>
        <taxon>Spermatophyta</taxon>
        <taxon>Magnoliopsida</taxon>
        <taxon>eudicotyledons</taxon>
        <taxon>Gunneridae</taxon>
        <taxon>Pentapetalae</taxon>
        <taxon>rosids</taxon>
        <taxon>malvids</taxon>
        <taxon>Brassicales</taxon>
        <taxon>Brassicaceae</taxon>
        <taxon>Brassiceae</taxon>
        <taxon>Brassica</taxon>
    </lineage>
</organism>
<reference evidence="1" key="1">
    <citation type="submission" date="2018-11" db="EMBL/GenBank/DDBJ databases">
        <authorList>
            <consortium name="Genoscope - CEA"/>
            <person name="William W."/>
        </authorList>
    </citation>
    <scope>NUCLEOTIDE SEQUENCE</scope>
</reference>
<dbReference type="AlphaFoldDB" id="A0A3P5ZBT5"/>